<gene>
    <name evidence="3" type="ORF">C0068_09880</name>
</gene>
<organism evidence="3 4">
    <name type="scientific">Zhongshania marina</name>
    <dbReference type="NCBI Taxonomy" id="2304603"/>
    <lineage>
        <taxon>Bacteria</taxon>
        <taxon>Pseudomonadati</taxon>
        <taxon>Pseudomonadota</taxon>
        <taxon>Gammaproteobacteria</taxon>
        <taxon>Cellvibrionales</taxon>
        <taxon>Spongiibacteraceae</taxon>
        <taxon>Zhongshania</taxon>
    </lineage>
</organism>
<evidence type="ECO:0000256" key="1">
    <source>
        <dbReference type="SAM" id="Coils"/>
    </source>
</evidence>
<protein>
    <recommendedName>
        <fullName evidence="2">KfrA N-terminal DNA-binding domain-containing protein</fullName>
    </recommendedName>
</protein>
<dbReference type="RefSeq" id="WP_103684337.1">
    <property type="nucleotide sequence ID" value="NZ_PQGG01000022.1"/>
</dbReference>
<dbReference type="AlphaFoldDB" id="A0A2S4HFS5"/>
<evidence type="ECO:0000259" key="2">
    <source>
        <dbReference type="Pfam" id="PF11740"/>
    </source>
</evidence>
<accession>A0A2S4HFS5</accession>
<dbReference type="EMBL" id="PQGG01000022">
    <property type="protein sequence ID" value="POP52843.1"/>
    <property type="molecule type" value="Genomic_DNA"/>
</dbReference>
<sequence>MARAAAHSLTDVEKIAKQLKSQNKQVTPYRVQKTLGGGSFGWIKGALDQLGYQDDAGLPAGIDESTAQLLRLAQPLIDHLTQQARSDMDSAVGKLEEALADKNSELAEQEVKRKECRQQCDAEQDAHRKTRLALESAEARISTLEKTIAESEATHHADQARSRQLEAQLQDRNTQITALQMDRQQQREDFAAQRKALRSEHDAATARLEQQRRESVIDATSLRETVQTLTRDNAALVNERQELQRQYRGITGELTVLKQKLDKAIENHRADSMEQAKAQSRLETELENATTLSNQTRVQIESTTKTHQALQVGLERHLVNLEYLAPLIPKAQKAQTHFNTLLEHAAKLAGKVG</sequence>
<feature type="domain" description="KfrA N-terminal DNA-binding" evidence="2">
    <location>
        <begin position="10"/>
        <end position="119"/>
    </location>
</feature>
<dbReference type="Proteomes" id="UP000237222">
    <property type="component" value="Unassembled WGS sequence"/>
</dbReference>
<feature type="coiled-coil region" evidence="1">
    <location>
        <begin position="92"/>
        <end position="154"/>
    </location>
</feature>
<proteinExistence type="predicted"/>
<keyword evidence="1" id="KW-0175">Coiled coil</keyword>
<feature type="coiled-coil region" evidence="1">
    <location>
        <begin position="194"/>
        <end position="260"/>
    </location>
</feature>
<reference evidence="3" key="1">
    <citation type="submission" date="2018-01" db="EMBL/GenBank/DDBJ databases">
        <authorList>
            <person name="Yu X.-D."/>
        </authorList>
    </citation>
    <scope>NUCLEOTIDE SEQUENCE</scope>
    <source>
        <strain evidence="3">ZX-21</strain>
    </source>
</reference>
<comment type="caution">
    <text evidence="3">The sequence shown here is derived from an EMBL/GenBank/DDBJ whole genome shotgun (WGS) entry which is preliminary data.</text>
</comment>
<evidence type="ECO:0000313" key="4">
    <source>
        <dbReference type="Proteomes" id="UP000237222"/>
    </source>
</evidence>
<dbReference type="InterPro" id="IPR021104">
    <property type="entry name" value="KfrA_DNA-bd_N"/>
</dbReference>
<name>A0A2S4HFS5_9GAMM</name>
<dbReference type="OrthoDB" id="9976053at2"/>
<dbReference type="Pfam" id="PF11740">
    <property type="entry name" value="KfrA_N"/>
    <property type="match status" value="1"/>
</dbReference>
<evidence type="ECO:0000313" key="3">
    <source>
        <dbReference type="EMBL" id="POP52843.1"/>
    </source>
</evidence>